<name>A0A915E8M9_9BILA</name>
<organism evidence="2 3">
    <name type="scientific">Ditylenchus dipsaci</name>
    <dbReference type="NCBI Taxonomy" id="166011"/>
    <lineage>
        <taxon>Eukaryota</taxon>
        <taxon>Metazoa</taxon>
        <taxon>Ecdysozoa</taxon>
        <taxon>Nematoda</taxon>
        <taxon>Chromadorea</taxon>
        <taxon>Rhabditida</taxon>
        <taxon>Tylenchina</taxon>
        <taxon>Tylenchomorpha</taxon>
        <taxon>Sphaerularioidea</taxon>
        <taxon>Anguinidae</taxon>
        <taxon>Anguininae</taxon>
        <taxon>Ditylenchus</taxon>
    </lineage>
</organism>
<feature type="transmembrane region" description="Helical" evidence="1">
    <location>
        <begin position="12"/>
        <end position="29"/>
    </location>
</feature>
<dbReference type="Proteomes" id="UP000887574">
    <property type="component" value="Unplaced"/>
</dbReference>
<proteinExistence type="predicted"/>
<keyword evidence="1" id="KW-0472">Membrane</keyword>
<evidence type="ECO:0000256" key="1">
    <source>
        <dbReference type="SAM" id="Phobius"/>
    </source>
</evidence>
<reference evidence="3" key="1">
    <citation type="submission" date="2022-11" db="UniProtKB">
        <authorList>
            <consortium name="WormBaseParasite"/>
        </authorList>
    </citation>
    <scope>IDENTIFICATION</scope>
</reference>
<protein>
    <submittedName>
        <fullName evidence="3">Uncharacterized protein</fullName>
    </submittedName>
</protein>
<evidence type="ECO:0000313" key="3">
    <source>
        <dbReference type="WBParaSite" id="jg3228"/>
    </source>
</evidence>
<keyword evidence="2" id="KW-1185">Reference proteome</keyword>
<accession>A0A915E8M9</accession>
<keyword evidence="1" id="KW-1133">Transmembrane helix</keyword>
<dbReference type="AlphaFoldDB" id="A0A915E8M9"/>
<evidence type="ECO:0000313" key="2">
    <source>
        <dbReference type="Proteomes" id="UP000887574"/>
    </source>
</evidence>
<keyword evidence="1" id="KW-0812">Transmembrane</keyword>
<sequence length="173" mass="19492">MDNLAAEIYRSTNVSSIGIFFFVLLLRFVSKGMIQPFVEAGGIETLIPIALILRACIDEDETLCNAFEWIIRSAEGGLPTSLAEASRMWPTKSRRNQKEWRRVLRQLAPLAARNPLVYANVMKANVERRSAQKDHHRFDQLTAQTLAELLKSYSSTAGILVDMMHDNRSVVLG</sequence>
<dbReference type="WBParaSite" id="jg3228">
    <property type="protein sequence ID" value="jg3228"/>
    <property type="gene ID" value="jg3228"/>
</dbReference>